<dbReference type="OrthoDB" id="428595at2759"/>
<proteinExistence type="predicted"/>
<keyword evidence="3" id="KW-1185">Reference proteome</keyword>
<accession>A0A1Q9E8M5</accession>
<name>A0A1Q9E8M5_SYMMI</name>
<evidence type="ECO:0000256" key="1">
    <source>
        <dbReference type="SAM" id="MobiDB-lite"/>
    </source>
</evidence>
<dbReference type="Proteomes" id="UP000186817">
    <property type="component" value="Unassembled WGS sequence"/>
</dbReference>
<protein>
    <submittedName>
        <fullName evidence="2">Uncharacterized protein</fullName>
    </submittedName>
</protein>
<sequence length="771" mass="87537">MSSGVVKGRSSRVGKEDGVFLSSCGVSASVTRAPLARQEITETRGRGACADQGPSMAPPKLPAIAGRQGGLDRSASQPRIEAKHRLQVPDFRRGDISDSLQEIGQLSRTIIGPGGVSKSVRALTKSASTPELRTGPLKASDAARRVMLFGAPLQLEGSATASVSDSAQMSFSELGGGAYPPGTTCARPPQELPPEVPAMQEDTLDYMKPAEEAHYNFRNLPLEIFDHAEDFEVKTPQEWMAEVQKDDRRPQACVVHYKAKKWIMAPCWVLRYEEAINRYIVEMEDASQKKVKRLSLRFNAEDPANFEKRVETCRGRKAWCELQEAFIDYIEHKDDKLVTPFSRSMKEFFIRSCLEKCSLDEPNSHASTIRELMAEVDGNYMLAMKLFNVKVELIPLMSTKEAYLPDESNTFSLKFAPVMQSFLPSPCPESGLVEHARPEMRVQQLVAEMRQMPLLGSSIFAITCQVWRRYINEVARMELVDTTRVGGVDVTRQRKLIKKADSIIFEPQDMFEHQKSHIERITNHLKRGWRDYIIAEVLDKLSDDYNFFSDDTEKHMQSPLHALLRKLDLIINSQLRWFVQNSMESWCNFLNSFVPDPKTKRPTPLIYLDIEADNDEIYLEPEPQDFLNEFESMLRDATKSVSIVKTMEAELMPFTNIEEKVLYTPECSPDGDDVEYEPWPGMATGVDFRSNFQKRFAALQEKLAQASERSERSVGAKVPDHGSGEAAGRQHFDPQMWMTPWLDQRHAELSFLALLRKYERSCWQKPLLPVD</sequence>
<organism evidence="2 3">
    <name type="scientific">Symbiodinium microadriaticum</name>
    <name type="common">Dinoflagellate</name>
    <name type="synonym">Zooxanthella microadriatica</name>
    <dbReference type="NCBI Taxonomy" id="2951"/>
    <lineage>
        <taxon>Eukaryota</taxon>
        <taxon>Sar</taxon>
        <taxon>Alveolata</taxon>
        <taxon>Dinophyceae</taxon>
        <taxon>Suessiales</taxon>
        <taxon>Symbiodiniaceae</taxon>
        <taxon>Symbiodinium</taxon>
    </lineage>
</organism>
<dbReference type="EMBL" id="LSRX01000227">
    <property type="protein sequence ID" value="OLQ03779.1"/>
    <property type="molecule type" value="Genomic_DNA"/>
</dbReference>
<evidence type="ECO:0000313" key="3">
    <source>
        <dbReference type="Proteomes" id="UP000186817"/>
    </source>
</evidence>
<comment type="caution">
    <text evidence="2">The sequence shown here is derived from an EMBL/GenBank/DDBJ whole genome shotgun (WGS) entry which is preliminary data.</text>
</comment>
<dbReference type="AlphaFoldDB" id="A0A1Q9E8M5"/>
<feature type="region of interest" description="Disordered" evidence="1">
    <location>
        <begin position="707"/>
        <end position="730"/>
    </location>
</feature>
<gene>
    <name evidence="2" type="ORF">AK812_SmicGene13242</name>
</gene>
<evidence type="ECO:0000313" key="2">
    <source>
        <dbReference type="EMBL" id="OLQ03779.1"/>
    </source>
</evidence>
<reference evidence="2 3" key="1">
    <citation type="submission" date="2016-02" db="EMBL/GenBank/DDBJ databases">
        <title>Genome analysis of coral dinoflagellate symbionts highlights evolutionary adaptations to a symbiotic lifestyle.</title>
        <authorList>
            <person name="Aranda M."/>
            <person name="Li Y."/>
            <person name="Liew Y.J."/>
            <person name="Baumgarten S."/>
            <person name="Simakov O."/>
            <person name="Wilson M."/>
            <person name="Piel J."/>
            <person name="Ashoor H."/>
            <person name="Bougouffa S."/>
            <person name="Bajic V.B."/>
            <person name="Ryu T."/>
            <person name="Ravasi T."/>
            <person name="Bayer T."/>
            <person name="Micklem G."/>
            <person name="Kim H."/>
            <person name="Bhak J."/>
            <person name="Lajeunesse T.C."/>
            <person name="Voolstra C.R."/>
        </authorList>
    </citation>
    <scope>NUCLEOTIDE SEQUENCE [LARGE SCALE GENOMIC DNA]</scope>
    <source>
        <strain evidence="2 3">CCMP2467</strain>
    </source>
</reference>
<feature type="compositionally biased region" description="Basic and acidic residues" evidence="1">
    <location>
        <begin position="708"/>
        <end position="730"/>
    </location>
</feature>